<name>A0ABQ1FY57_9BACL</name>
<protein>
    <recommendedName>
        <fullName evidence="3">UbiC transcription regulator-associated domain-containing protein</fullName>
    </recommendedName>
</protein>
<reference evidence="2" key="1">
    <citation type="journal article" date="2019" name="Int. J. Syst. Evol. Microbiol.">
        <title>The Global Catalogue of Microorganisms (GCM) 10K type strain sequencing project: providing services to taxonomists for standard genome sequencing and annotation.</title>
        <authorList>
            <consortium name="The Broad Institute Genomics Platform"/>
            <consortium name="The Broad Institute Genome Sequencing Center for Infectious Disease"/>
            <person name="Wu L."/>
            <person name="Ma J."/>
        </authorList>
    </citation>
    <scope>NUCLEOTIDE SEQUENCE [LARGE SCALE GENOMIC DNA]</scope>
    <source>
        <strain evidence="2">CGMCC 1.15044</strain>
    </source>
</reference>
<dbReference type="EMBL" id="BMHF01000005">
    <property type="protein sequence ID" value="GGA33125.1"/>
    <property type="molecule type" value="Genomic_DNA"/>
</dbReference>
<sequence length="70" mass="8050">MTLSKVESMDKSKMGEEPVTIYSRIDLNAHPKAQDIRAFNYRFEDSHITTNFAEVTFESQFTTPSETSSR</sequence>
<gene>
    <name evidence="1" type="ORF">GCM10010917_17820</name>
</gene>
<evidence type="ECO:0008006" key="3">
    <source>
        <dbReference type="Google" id="ProtNLM"/>
    </source>
</evidence>
<proteinExistence type="predicted"/>
<keyword evidence="2" id="KW-1185">Reference proteome</keyword>
<evidence type="ECO:0000313" key="2">
    <source>
        <dbReference type="Proteomes" id="UP000609323"/>
    </source>
</evidence>
<comment type="caution">
    <text evidence="1">The sequence shown here is derived from an EMBL/GenBank/DDBJ whole genome shotgun (WGS) entry which is preliminary data.</text>
</comment>
<accession>A0ABQ1FY57</accession>
<dbReference type="RefSeq" id="WP_174704747.1">
    <property type="nucleotide sequence ID" value="NZ_CP022584.1"/>
</dbReference>
<organism evidence="1 2">
    <name type="scientific">Paenibacillus physcomitrellae</name>
    <dbReference type="NCBI Taxonomy" id="1619311"/>
    <lineage>
        <taxon>Bacteria</taxon>
        <taxon>Bacillati</taxon>
        <taxon>Bacillota</taxon>
        <taxon>Bacilli</taxon>
        <taxon>Bacillales</taxon>
        <taxon>Paenibacillaceae</taxon>
        <taxon>Paenibacillus</taxon>
    </lineage>
</organism>
<dbReference type="Proteomes" id="UP000609323">
    <property type="component" value="Unassembled WGS sequence"/>
</dbReference>
<evidence type="ECO:0000313" key="1">
    <source>
        <dbReference type="EMBL" id="GGA33125.1"/>
    </source>
</evidence>